<dbReference type="UniPathway" id="UPA00053">
    <property type="reaction ID" value="UER00086"/>
</dbReference>
<dbReference type="HAMAP" id="MF_00169">
    <property type="entry name" value="AroQ"/>
    <property type="match status" value="1"/>
</dbReference>
<evidence type="ECO:0000256" key="11">
    <source>
        <dbReference type="PIRSR" id="PIRSR001399-2"/>
    </source>
</evidence>
<evidence type="ECO:0000256" key="4">
    <source>
        <dbReference type="ARBA" id="ARBA00011037"/>
    </source>
</evidence>
<dbReference type="PIRSF" id="PIRSF001399">
    <property type="entry name" value="DHquinase_II"/>
    <property type="match status" value="1"/>
</dbReference>
<keyword evidence="14" id="KW-1185">Reference proteome</keyword>
<feature type="binding site" evidence="9 11">
    <location>
        <position position="104"/>
    </location>
    <ligand>
        <name>substrate</name>
    </ligand>
</feature>
<dbReference type="InterPro" id="IPR018509">
    <property type="entry name" value="DHquinase_II_CS"/>
</dbReference>
<comment type="pathway">
    <text evidence="3 9">Metabolic intermediate biosynthesis; chorismate biosynthesis; chorismate from D-erythrose 4-phosphate and phosphoenolpyruvate: step 3/7.</text>
</comment>
<dbReference type="EC" id="4.2.1.10" evidence="6 9"/>
<feature type="binding site" evidence="9 11">
    <location>
        <position position="97"/>
    </location>
    <ligand>
        <name>substrate</name>
    </ligand>
</feature>
<reference evidence="13 14" key="1">
    <citation type="submission" date="2019-03" db="EMBL/GenBank/DDBJ databases">
        <title>Genomic Encyclopedia of Type Strains, Phase III (KMG-III): the genomes of soil and plant-associated and newly described type strains.</title>
        <authorList>
            <person name="Whitman W."/>
        </authorList>
    </citation>
    <scope>NUCLEOTIDE SEQUENCE [LARGE SCALE GENOMIC DNA]</scope>
    <source>
        <strain evidence="13 14">CGMCC 1.7660</strain>
    </source>
</reference>
<comment type="subunit">
    <text evidence="5 9">Homododecamer.</text>
</comment>
<evidence type="ECO:0000313" key="14">
    <source>
        <dbReference type="Proteomes" id="UP000295783"/>
    </source>
</evidence>
<dbReference type="RefSeq" id="WP_133614224.1">
    <property type="nucleotide sequence ID" value="NZ_SNYW01000010.1"/>
</dbReference>
<dbReference type="PANTHER" id="PTHR21272">
    <property type="entry name" value="CATABOLIC 3-DEHYDROQUINASE"/>
    <property type="match status" value="1"/>
</dbReference>
<feature type="binding site" evidence="9 11">
    <location>
        <position position="128"/>
    </location>
    <ligand>
        <name>substrate</name>
    </ligand>
</feature>
<dbReference type="NCBIfam" id="TIGR01088">
    <property type="entry name" value="aroQ"/>
    <property type="match status" value="1"/>
</dbReference>
<gene>
    <name evidence="9" type="primary">aroQ</name>
    <name evidence="13" type="ORF">A8950_2755</name>
</gene>
<dbReference type="GO" id="GO:0008652">
    <property type="term" value="P:amino acid biosynthetic process"/>
    <property type="evidence" value="ECO:0007669"/>
    <property type="project" value="UniProtKB-KW"/>
</dbReference>
<keyword evidence="9" id="KW-0028">Amino-acid biosynthesis</keyword>
<dbReference type="PROSITE" id="PS01029">
    <property type="entry name" value="DEHYDROQUINASE_II"/>
    <property type="match status" value="1"/>
</dbReference>
<dbReference type="NCBIfam" id="NF003806">
    <property type="entry name" value="PRK05395.1-3"/>
    <property type="match status" value="1"/>
</dbReference>
<dbReference type="Pfam" id="PF01220">
    <property type="entry name" value="DHquinase_II"/>
    <property type="match status" value="1"/>
</dbReference>
<accession>A0A4R6WK39</accession>
<feature type="active site" description="Proton acceptor" evidence="9 10">
    <location>
        <position position="40"/>
    </location>
</feature>
<evidence type="ECO:0000256" key="5">
    <source>
        <dbReference type="ARBA" id="ARBA00011193"/>
    </source>
</evidence>
<dbReference type="Gene3D" id="3.40.50.9100">
    <property type="entry name" value="Dehydroquinase, class II"/>
    <property type="match status" value="1"/>
</dbReference>
<dbReference type="Proteomes" id="UP000295783">
    <property type="component" value="Unassembled WGS sequence"/>
</dbReference>
<dbReference type="AlphaFoldDB" id="A0A4R6WK39"/>
<dbReference type="SUPFAM" id="SSF52304">
    <property type="entry name" value="Type II 3-dehydroquinate dehydratase"/>
    <property type="match status" value="1"/>
</dbReference>
<evidence type="ECO:0000256" key="3">
    <source>
        <dbReference type="ARBA" id="ARBA00004902"/>
    </source>
</evidence>
<dbReference type="NCBIfam" id="NF003807">
    <property type="entry name" value="PRK05395.1-4"/>
    <property type="match status" value="1"/>
</dbReference>
<dbReference type="CDD" id="cd00466">
    <property type="entry name" value="DHQase_II"/>
    <property type="match status" value="1"/>
</dbReference>
<comment type="function">
    <text evidence="2 9">Catalyzes a trans-dehydration via an enolate intermediate.</text>
</comment>
<evidence type="ECO:0000256" key="1">
    <source>
        <dbReference type="ARBA" id="ARBA00001864"/>
    </source>
</evidence>
<name>A0A4R6WK39_9PROT</name>
<dbReference type="GO" id="GO:0009423">
    <property type="term" value="P:chorismate biosynthetic process"/>
    <property type="evidence" value="ECO:0007669"/>
    <property type="project" value="UniProtKB-UniRule"/>
</dbReference>
<dbReference type="EMBL" id="SNYW01000010">
    <property type="protein sequence ID" value="TDQ80886.1"/>
    <property type="molecule type" value="Genomic_DNA"/>
</dbReference>
<evidence type="ECO:0000256" key="6">
    <source>
        <dbReference type="ARBA" id="ARBA00012060"/>
    </source>
</evidence>
<keyword evidence="8 9" id="KW-0456">Lyase</keyword>
<evidence type="ECO:0000256" key="10">
    <source>
        <dbReference type="PIRSR" id="PIRSR001399-1"/>
    </source>
</evidence>
<dbReference type="InterPro" id="IPR036441">
    <property type="entry name" value="DHquinase_II_sf"/>
</dbReference>
<comment type="caution">
    <text evidence="13">The sequence shown here is derived from an EMBL/GenBank/DDBJ whole genome shotgun (WGS) entry which is preliminary data.</text>
</comment>
<evidence type="ECO:0000256" key="9">
    <source>
        <dbReference type="HAMAP-Rule" id="MF_00169"/>
    </source>
</evidence>
<evidence type="ECO:0000256" key="8">
    <source>
        <dbReference type="ARBA" id="ARBA00023239"/>
    </source>
</evidence>
<comment type="similarity">
    <text evidence="4 9">Belongs to the type-II 3-dehydroquinase family.</text>
</comment>
<evidence type="ECO:0000313" key="13">
    <source>
        <dbReference type="EMBL" id="TDQ80886.1"/>
    </source>
</evidence>
<feature type="site" description="Transition state stabilizer" evidence="9 12">
    <location>
        <position position="35"/>
    </location>
</feature>
<dbReference type="NCBIfam" id="NF003805">
    <property type="entry name" value="PRK05395.1-2"/>
    <property type="match status" value="1"/>
</dbReference>
<comment type="catalytic activity">
    <reaction evidence="1 9">
        <text>3-dehydroquinate = 3-dehydroshikimate + H2O</text>
        <dbReference type="Rhea" id="RHEA:21096"/>
        <dbReference type="ChEBI" id="CHEBI:15377"/>
        <dbReference type="ChEBI" id="CHEBI:16630"/>
        <dbReference type="ChEBI" id="CHEBI:32364"/>
        <dbReference type="EC" id="4.2.1.10"/>
    </reaction>
</comment>
<keyword evidence="7 9" id="KW-0057">Aromatic amino acid biosynthesis</keyword>
<organism evidence="13 14">
    <name type="scientific">Dongia mobilis</name>
    <dbReference type="NCBI Taxonomy" id="578943"/>
    <lineage>
        <taxon>Bacteria</taxon>
        <taxon>Pseudomonadati</taxon>
        <taxon>Pseudomonadota</taxon>
        <taxon>Alphaproteobacteria</taxon>
        <taxon>Rhodospirillales</taxon>
        <taxon>Dongiaceae</taxon>
        <taxon>Dongia</taxon>
    </lineage>
</organism>
<protein>
    <recommendedName>
        <fullName evidence="6 9">3-dehydroquinate dehydratase</fullName>
        <shortName evidence="9">3-dehydroquinase</shortName>
        <ecNumber evidence="6 9">4.2.1.10</ecNumber>
    </recommendedName>
    <alternativeName>
        <fullName evidence="9">Type II DHQase</fullName>
    </alternativeName>
</protein>
<dbReference type="InterPro" id="IPR001874">
    <property type="entry name" value="DHquinase_II"/>
</dbReference>
<feature type="binding site" evidence="9 11">
    <location>
        <begin position="118"/>
        <end position="119"/>
    </location>
    <ligand>
        <name>substrate</name>
    </ligand>
</feature>
<feature type="binding site" evidence="9 11">
    <location>
        <position position="91"/>
    </location>
    <ligand>
        <name>substrate</name>
    </ligand>
</feature>
<evidence type="ECO:0000256" key="2">
    <source>
        <dbReference type="ARBA" id="ARBA00003924"/>
    </source>
</evidence>
<dbReference type="GO" id="GO:0009073">
    <property type="term" value="P:aromatic amino acid family biosynthetic process"/>
    <property type="evidence" value="ECO:0007669"/>
    <property type="project" value="UniProtKB-KW"/>
</dbReference>
<dbReference type="GO" id="GO:0019631">
    <property type="term" value="P:quinate catabolic process"/>
    <property type="evidence" value="ECO:0007669"/>
    <property type="project" value="TreeGrafter"/>
</dbReference>
<feature type="active site" description="Proton donor" evidence="9 10">
    <location>
        <position position="117"/>
    </location>
</feature>
<dbReference type="PANTHER" id="PTHR21272:SF3">
    <property type="entry name" value="CATABOLIC 3-DEHYDROQUINASE"/>
    <property type="match status" value="1"/>
</dbReference>
<evidence type="ECO:0000256" key="7">
    <source>
        <dbReference type="ARBA" id="ARBA00023141"/>
    </source>
</evidence>
<proteinExistence type="inferred from homology"/>
<sequence length="167" mass="17960">MVCTFWAGTSGTRSLAKSKSILVLNGPNLNMLGVRQPEVYGRDSLADIARACAAEAKTLGLGVDFRQSNHEGELVTWIQEARGRQAGIVINPGAYGHTSIAILDALTLTELPVIEVHLSNIHRREPFRHQTYVSQIATGVICGLGAQGYLLALQAMANLVNPKKARA</sequence>
<dbReference type="OrthoDB" id="9790793at2"/>
<dbReference type="GO" id="GO:0003855">
    <property type="term" value="F:3-dehydroquinate dehydratase activity"/>
    <property type="evidence" value="ECO:0007669"/>
    <property type="project" value="UniProtKB-UniRule"/>
</dbReference>
<evidence type="ECO:0000256" key="12">
    <source>
        <dbReference type="PIRSR" id="PIRSR001399-3"/>
    </source>
</evidence>